<organism evidence="1 2">
    <name type="scientific">Georgenia halophila</name>
    <dbReference type="NCBI Taxonomy" id="620889"/>
    <lineage>
        <taxon>Bacteria</taxon>
        <taxon>Bacillati</taxon>
        <taxon>Actinomycetota</taxon>
        <taxon>Actinomycetes</taxon>
        <taxon>Micrococcales</taxon>
        <taxon>Bogoriellaceae</taxon>
        <taxon>Georgenia</taxon>
    </lineage>
</organism>
<name>A0ABP8LA66_9MICO</name>
<protein>
    <submittedName>
        <fullName evidence="1">Uncharacterized protein</fullName>
    </submittedName>
</protein>
<sequence>MPLVRIELVADSREHGRRVLDRYRKGEREHRLEDEVLAELALRGFTPRRRPRLTGISSANPPLLLFDTDVDVGTVP</sequence>
<keyword evidence="2" id="KW-1185">Reference proteome</keyword>
<reference evidence="2" key="1">
    <citation type="journal article" date="2019" name="Int. J. Syst. Evol. Microbiol.">
        <title>The Global Catalogue of Microorganisms (GCM) 10K type strain sequencing project: providing services to taxonomists for standard genome sequencing and annotation.</title>
        <authorList>
            <consortium name="The Broad Institute Genomics Platform"/>
            <consortium name="The Broad Institute Genome Sequencing Center for Infectious Disease"/>
            <person name="Wu L."/>
            <person name="Ma J."/>
        </authorList>
    </citation>
    <scope>NUCLEOTIDE SEQUENCE [LARGE SCALE GENOMIC DNA]</scope>
    <source>
        <strain evidence="2">JCM 17810</strain>
    </source>
</reference>
<accession>A0ABP8LA66</accession>
<evidence type="ECO:0000313" key="1">
    <source>
        <dbReference type="EMBL" id="GAA4425091.1"/>
    </source>
</evidence>
<dbReference type="RefSeq" id="WP_345216343.1">
    <property type="nucleotide sequence ID" value="NZ_BAABGN010000009.1"/>
</dbReference>
<gene>
    <name evidence="1" type="ORF">GCM10023169_22400</name>
</gene>
<comment type="caution">
    <text evidence="1">The sequence shown here is derived from an EMBL/GenBank/DDBJ whole genome shotgun (WGS) entry which is preliminary data.</text>
</comment>
<dbReference type="Proteomes" id="UP001500622">
    <property type="component" value="Unassembled WGS sequence"/>
</dbReference>
<dbReference type="EMBL" id="BAABGN010000009">
    <property type="protein sequence ID" value="GAA4425091.1"/>
    <property type="molecule type" value="Genomic_DNA"/>
</dbReference>
<proteinExistence type="predicted"/>
<evidence type="ECO:0000313" key="2">
    <source>
        <dbReference type="Proteomes" id="UP001500622"/>
    </source>
</evidence>